<dbReference type="InterPro" id="IPR001242">
    <property type="entry name" value="Condensation_dom"/>
</dbReference>
<dbReference type="GO" id="GO:0031177">
    <property type="term" value="F:phosphopantetheine binding"/>
    <property type="evidence" value="ECO:0007669"/>
    <property type="project" value="TreeGrafter"/>
</dbReference>
<evidence type="ECO:0000313" key="5">
    <source>
        <dbReference type="Proteomes" id="UP001055172"/>
    </source>
</evidence>
<dbReference type="GO" id="GO:0044550">
    <property type="term" value="P:secondary metabolite biosynthetic process"/>
    <property type="evidence" value="ECO:0007669"/>
    <property type="project" value="TreeGrafter"/>
</dbReference>
<dbReference type="GO" id="GO:0043041">
    <property type="term" value="P:amino acid activation for nonribosomal peptide biosynthetic process"/>
    <property type="evidence" value="ECO:0007669"/>
    <property type="project" value="TreeGrafter"/>
</dbReference>
<protein>
    <submittedName>
        <fullName evidence="4">Nonribosomal peptide synthetase gloA</fullName>
    </submittedName>
</protein>
<reference evidence="4 5" key="1">
    <citation type="submission" date="2021-07" db="EMBL/GenBank/DDBJ databases">
        <title>Genome data of Colletotrichum spaethianum.</title>
        <authorList>
            <person name="Utami Y.D."/>
            <person name="Hiruma K."/>
        </authorList>
    </citation>
    <scope>NUCLEOTIDE SEQUENCE [LARGE SCALE GENOMIC DNA]</scope>
    <source>
        <strain evidence="4 5">MAFF 242679</strain>
    </source>
</reference>
<proteinExistence type="predicted"/>
<dbReference type="AlphaFoldDB" id="A0AA37GYX2"/>
<dbReference type="InterPro" id="IPR009081">
    <property type="entry name" value="PP-bd_ACP"/>
</dbReference>
<sequence length="331" mass="37167">MRDIWVKVLRLPMDAIGRDNSFLRIGRDSIRAIRLVNLARGAGLGLTVKNIFDDPWLSSMSATAVELDMDAAAEEEDAKRGQNKDGMAPFSLLGQHIHNMAQTLTSNSNLRRLSGISETDVVKDAYPCTQLQEGLLAARERQPGSFVLKTVYRLQKQIDLDRFKAAWELVVSVCASLRTRAAIVKGEAIQLAFKNDVVWKTDCKTEADLQSVLRTISKSRITYGSHLCQYALAQAEGSHYFVLFMHHSISNGWTIRLIMETLHEAYDNINIQPLRSFARFVNYARNLNEEAEIRYWKSQLQNAERAAFPSSALAPSTARSVTKSLNSAIDF</sequence>
<evidence type="ECO:0000259" key="3">
    <source>
        <dbReference type="Pfam" id="PF00668"/>
    </source>
</evidence>
<dbReference type="GO" id="GO:0005737">
    <property type="term" value="C:cytoplasm"/>
    <property type="evidence" value="ECO:0007669"/>
    <property type="project" value="TreeGrafter"/>
</dbReference>
<feature type="domain" description="Carrier" evidence="2">
    <location>
        <begin position="2"/>
        <end position="62"/>
    </location>
</feature>
<dbReference type="SUPFAM" id="SSF52777">
    <property type="entry name" value="CoA-dependent acyltransferases"/>
    <property type="match status" value="1"/>
</dbReference>
<feature type="domain" description="Condensation" evidence="3">
    <location>
        <begin position="123"/>
        <end position="311"/>
    </location>
</feature>
<keyword evidence="5" id="KW-1185">Reference proteome</keyword>
<dbReference type="EMBL" id="BPPX01000046">
    <property type="protein sequence ID" value="GJC89896.1"/>
    <property type="molecule type" value="Genomic_DNA"/>
</dbReference>
<gene>
    <name evidence="4" type="ORF">ColLi_12734</name>
</gene>
<organism evidence="4 5">
    <name type="scientific">Colletotrichum liriopes</name>
    <dbReference type="NCBI Taxonomy" id="708192"/>
    <lineage>
        <taxon>Eukaryota</taxon>
        <taxon>Fungi</taxon>
        <taxon>Dikarya</taxon>
        <taxon>Ascomycota</taxon>
        <taxon>Pezizomycotina</taxon>
        <taxon>Sordariomycetes</taxon>
        <taxon>Hypocreomycetidae</taxon>
        <taxon>Glomerellales</taxon>
        <taxon>Glomerellaceae</taxon>
        <taxon>Colletotrichum</taxon>
        <taxon>Colletotrichum spaethianum species complex</taxon>
    </lineage>
</organism>
<evidence type="ECO:0000259" key="2">
    <source>
        <dbReference type="Pfam" id="PF00550"/>
    </source>
</evidence>
<comment type="caution">
    <text evidence="4">The sequence shown here is derived from an EMBL/GenBank/DDBJ whole genome shotgun (WGS) entry which is preliminary data.</text>
</comment>
<dbReference type="Pfam" id="PF00668">
    <property type="entry name" value="Condensation"/>
    <property type="match status" value="1"/>
</dbReference>
<dbReference type="Gene3D" id="1.10.1200.10">
    <property type="entry name" value="ACP-like"/>
    <property type="match status" value="1"/>
</dbReference>
<dbReference type="GO" id="GO:0016874">
    <property type="term" value="F:ligase activity"/>
    <property type="evidence" value="ECO:0007669"/>
    <property type="project" value="UniProtKB-KW"/>
</dbReference>
<keyword evidence="1" id="KW-0436">Ligase</keyword>
<dbReference type="Gene3D" id="3.30.559.30">
    <property type="entry name" value="Nonribosomal peptide synthetase, condensation domain"/>
    <property type="match status" value="1"/>
</dbReference>
<dbReference type="PANTHER" id="PTHR45527:SF1">
    <property type="entry name" value="FATTY ACID SYNTHASE"/>
    <property type="match status" value="1"/>
</dbReference>
<dbReference type="PANTHER" id="PTHR45527">
    <property type="entry name" value="NONRIBOSOMAL PEPTIDE SYNTHETASE"/>
    <property type="match status" value="1"/>
</dbReference>
<dbReference type="Pfam" id="PF00550">
    <property type="entry name" value="PP-binding"/>
    <property type="match status" value="1"/>
</dbReference>
<evidence type="ECO:0000313" key="4">
    <source>
        <dbReference type="EMBL" id="GJC89896.1"/>
    </source>
</evidence>
<dbReference type="Gene3D" id="3.30.559.10">
    <property type="entry name" value="Chloramphenicol acetyltransferase-like domain"/>
    <property type="match status" value="1"/>
</dbReference>
<dbReference type="InterPro" id="IPR036736">
    <property type="entry name" value="ACP-like_sf"/>
</dbReference>
<dbReference type="InterPro" id="IPR023213">
    <property type="entry name" value="CAT-like_dom_sf"/>
</dbReference>
<dbReference type="Proteomes" id="UP001055172">
    <property type="component" value="Unassembled WGS sequence"/>
</dbReference>
<accession>A0AA37GYX2</accession>
<evidence type="ECO:0000256" key="1">
    <source>
        <dbReference type="ARBA" id="ARBA00022598"/>
    </source>
</evidence>
<name>A0AA37GYX2_9PEZI</name>
<dbReference type="SUPFAM" id="SSF47336">
    <property type="entry name" value="ACP-like"/>
    <property type="match status" value="1"/>
</dbReference>